<comment type="caution">
    <text evidence="2">The sequence shown here is derived from an EMBL/GenBank/DDBJ whole genome shotgun (WGS) entry which is preliminary data.</text>
</comment>
<dbReference type="OrthoDB" id="565731at2759"/>
<accession>A0A1Y2AN73</accession>
<protein>
    <submittedName>
        <fullName evidence="2">Uncharacterized protein</fullName>
    </submittedName>
</protein>
<organism evidence="2 3">
    <name type="scientific">Naematelia encephala</name>
    <dbReference type="NCBI Taxonomy" id="71784"/>
    <lineage>
        <taxon>Eukaryota</taxon>
        <taxon>Fungi</taxon>
        <taxon>Dikarya</taxon>
        <taxon>Basidiomycota</taxon>
        <taxon>Agaricomycotina</taxon>
        <taxon>Tremellomycetes</taxon>
        <taxon>Tremellales</taxon>
        <taxon>Naemateliaceae</taxon>
        <taxon>Naematelia</taxon>
    </lineage>
</organism>
<name>A0A1Y2AN73_9TREE</name>
<gene>
    <name evidence="2" type="ORF">BCR39DRAFT_548201</name>
</gene>
<dbReference type="EMBL" id="MCFC01000073">
    <property type="protein sequence ID" value="ORY24023.1"/>
    <property type="molecule type" value="Genomic_DNA"/>
</dbReference>
<reference evidence="2 3" key="1">
    <citation type="submission" date="2016-07" db="EMBL/GenBank/DDBJ databases">
        <title>Pervasive Adenine N6-methylation of Active Genes in Fungi.</title>
        <authorList>
            <consortium name="DOE Joint Genome Institute"/>
            <person name="Mondo S.J."/>
            <person name="Dannebaum R.O."/>
            <person name="Kuo R.C."/>
            <person name="Labutti K."/>
            <person name="Haridas S."/>
            <person name="Kuo A."/>
            <person name="Salamov A."/>
            <person name="Ahrendt S.R."/>
            <person name="Lipzen A."/>
            <person name="Sullivan W."/>
            <person name="Andreopoulos W.B."/>
            <person name="Clum A."/>
            <person name="Lindquist E."/>
            <person name="Daum C."/>
            <person name="Ramamoorthy G.K."/>
            <person name="Gryganskyi A."/>
            <person name="Culley D."/>
            <person name="Magnuson J.K."/>
            <person name="James T.Y."/>
            <person name="O'Malley M.A."/>
            <person name="Stajich J.E."/>
            <person name="Spatafora J.W."/>
            <person name="Visel A."/>
            <person name="Grigoriev I.V."/>
        </authorList>
    </citation>
    <scope>NUCLEOTIDE SEQUENCE [LARGE SCALE GENOMIC DNA]</scope>
    <source>
        <strain evidence="2 3">68-887.2</strain>
    </source>
</reference>
<dbReference type="InParanoid" id="A0A1Y2AN73"/>
<proteinExistence type="predicted"/>
<dbReference type="AlphaFoldDB" id="A0A1Y2AN73"/>
<evidence type="ECO:0000313" key="2">
    <source>
        <dbReference type="EMBL" id="ORY24023.1"/>
    </source>
</evidence>
<feature type="region of interest" description="Disordered" evidence="1">
    <location>
        <begin position="31"/>
        <end position="96"/>
    </location>
</feature>
<evidence type="ECO:0000256" key="1">
    <source>
        <dbReference type="SAM" id="MobiDB-lite"/>
    </source>
</evidence>
<keyword evidence="3" id="KW-1185">Reference proteome</keyword>
<feature type="compositionally biased region" description="Acidic residues" evidence="1">
    <location>
        <begin position="54"/>
        <end position="77"/>
    </location>
</feature>
<sequence>MASRVASCVLRAVVRQSVILPRGRAVVVRSLHSSSSVAAKKRSPAKATSARTVEEDEPEDEDDSEDLFAVDDSEMSDSEPSSSSTPEATRERSRGDLEARQALRASLVDYVYSTATADPDIRRHRRLGEMRVGVLKKIVVLSEKNQLDELRGILRAWRMIQMRITRHTATELIAKCIKSGRIDLALELSEDRTQYGLPALDVVRLTQLHRVMLVNSYTPESKIRLPTIPAEVQVTPELALVRLRLLQRAATYTTPQTERGPDSETIASSESDAADQSTLSDKPPIPQAVFESELEGLVRRLQIRGSNVDKSPRVAKQIRFLSGPNVEQKYRDAAALIMEKTKSLEATQVE</sequence>
<dbReference type="Proteomes" id="UP000193986">
    <property type="component" value="Unassembled WGS sequence"/>
</dbReference>
<evidence type="ECO:0000313" key="3">
    <source>
        <dbReference type="Proteomes" id="UP000193986"/>
    </source>
</evidence>
<feature type="compositionally biased region" description="Polar residues" evidence="1">
    <location>
        <begin position="265"/>
        <end position="280"/>
    </location>
</feature>
<feature type="compositionally biased region" description="Low complexity" evidence="1">
    <location>
        <begin position="78"/>
        <end position="87"/>
    </location>
</feature>
<feature type="region of interest" description="Disordered" evidence="1">
    <location>
        <begin position="252"/>
        <end position="284"/>
    </location>
</feature>